<comment type="caution">
    <text evidence="2">The sequence shown here is derived from an EMBL/GenBank/DDBJ whole genome shotgun (WGS) entry which is preliminary data.</text>
</comment>
<protein>
    <submittedName>
        <fullName evidence="2">Uncharacterized protein</fullName>
    </submittedName>
</protein>
<feature type="transmembrane region" description="Helical" evidence="1">
    <location>
        <begin position="13"/>
        <end position="35"/>
    </location>
</feature>
<evidence type="ECO:0000313" key="3">
    <source>
        <dbReference type="Proteomes" id="UP000540079"/>
    </source>
</evidence>
<gene>
    <name evidence="2" type="ORF">C2800_04980</name>
</gene>
<name>A0A849CKJ5_PASMD</name>
<dbReference type="AlphaFoldDB" id="A0A849CKJ5"/>
<sequence>MEKLECTIKILEYIPHLLTAIGLFISLKTLSAGFFNKNISEERIKWREKIRELSQEIIISYSKSESEKLELYCKLANRLNPADKADKNILELCKKILNEQPEEHEVEEFINKISLLLKDDWERCKHESKLRKIIFCCKYESKYKANNEYKVTD</sequence>
<evidence type="ECO:0000256" key="1">
    <source>
        <dbReference type="SAM" id="Phobius"/>
    </source>
</evidence>
<reference evidence="2 3" key="1">
    <citation type="journal article" date="2018" name="Front. Microbiol.">
        <title>Genetic and Phylogenetic Characteristics of Pasteurella multocida Isolates From Different Host Species.</title>
        <authorList>
            <person name="Peng Z."/>
            <person name="Liang W."/>
            <person name="Wang F."/>
            <person name="Xu Z."/>
            <person name="Xie Z."/>
            <person name="Lian Z."/>
            <person name="Hua L."/>
            <person name="Zhou R."/>
            <person name="Chen H."/>
            <person name="Wu B."/>
        </authorList>
    </citation>
    <scope>NUCLEOTIDE SEQUENCE [LARGE SCALE GENOMIC DNA]</scope>
    <source>
        <strain evidence="2 3">HNA06</strain>
    </source>
</reference>
<keyword evidence="1" id="KW-0472">Membrane</keyword>
<keyword evidence="1" id="KW-0812">Transmembrane</keyword>
<evidence type="ECO:0000313" key="2">
    <source>
        <dbReference type="EMBL" id="NNI78776.1"/>
    </source>
</evidence>
<accession>A0A849CKJ5</accession>
<keyword evidence="1" id="KW-1133">Transmembrane helix</keyword>
<dbReference type="Proteomes" id="UP000540079">
    <property type="component" value="Unassembled WGS sequence"/>
</dbReference>
<proteinExistence type="predicted"/>
<dbReference type="EMBL" id="PPVL01000004">
    <property type="protein sequence ID" value="NNI78776.1"/>
    <property type="molecule type" value="Genomic_DNA"/>
</dbReference>
<organism evidence="2 3">
    <name type="scientific">Pasteurella multocida</name>
    <dbReference type="NCBI Taxonomy" id="747"/>
    <lineage>
        <taxon>Bacteria</taxon>
        <taxon>Pseudomonadati</taxon>
        <taxon>Pseudomonadota</taxon>
        <taxon>Gammaproteobacteria</taxon>
        <taxon>Pasteurellales</taxon>
        <taxon>Pasteurellaceae</taxon>
        <taxon>Pasteurella</taxon>
    </lineage>
</organism>
<dbReference type="RefSeq" id="WP_016534520.1">
    <property type="nucleotide sequence ID" value="NZ_CP030096.1"/>
</dbReference>